<dbReference type="Pfam" id="PF05758">
    <property type="entry name" value="Ycf1"/>
    <property type="match status" value="3"/>
</dbReference>
<dbReference type="GO" id="GO:0015031">
    <property type="term" value="P:protein transport"/>
    <property type="evidence" value="ECO:0007669"/>
    <property type="project" value="UniProtKB-KW"/>
</dbReference>
<geneLocation type="chloroplast" evidence="3"/>
<feature type="transmembrane region" description="Helical" evidence="1">
    <location>
        <begin position="153"/>
        <end position="173"/>
    </location>
</feature>
<feature type="transmembrane region" description="Helical" evidence="1">
    <location>
        <begin position="113"/>
        <end position="133"/>
    </location>
</feature>
<keyword evidence="1" id="KW-0472">Membrane</keyword>
<dbReference type="PANTHER" id="PTHR33163">
    <property type="entry name" value="PROTEIN TIC 214-RELATED"/>
    <property type="match status" value="1"/>
</dbReference>
<organism evidence="3">
    <name type="scientific">Campylosiphon championii</name>
    <dbReference type="NCBI Taxonomy" id="1861789"/>
    <lineage>
        <taxon>Eukaryota</taxon>
        <taxon>Viridiplantae</taxon>
        <taxon>Streptophyta</taxon>
        <taxon>Embryophyta</taxon>
        <taxon>Tracheophyta</taxon>
        <taxon>Spermatophyta</taxon>
        <taxon>Magnoliopsida</taxon>
        <taxon>Liliopsida</taxon>
        <taxon>Dioscoreales</taxon>
        <taxon>Burmanniaceae</taxon>
        <taxon>Campylosiphon</taxon>
    </lineage>
</organism>
<keyword evidence="2" id="KW-0175">Coiled coil</keyword>
<feature type="transmembrane region" description="Helical" evidence="1">
    <location>
        <begin position="240"/>
        <end position="258"/>
    </location>
</feature>
<dbReference type="RefSeq" id="YP_009450103.1">
    <property type="nucleotide sequence ID" value="NC_036663.1"/>
</dbReference>
<accession>A0A2H4EC50</accession>
<evidence type="ECO:0000313" key="3">
    <source>
        <dbReference type="EMBL" id="ANK36300.1"/>
    </source>
</evidence>
<comment type="subcellular location">
    <subcellularLocation>
        <location evidence="1">Plastid</location>
        <location evidence="1">Chloroplast inner membrane</location>
    </subcellularLocation>
</comment>
<feature type="coiled-coil region" evidence="2">
    <location>
        <begin position="690"/>
        <end position="717"/>
    </location>
</feature>
<keyword evidence="1" id="KW-0653">Protein transport</keyword>
<keyword evidence="1 3" id="KW-0150">Chloroplast</keyword>
<keyword evidence="1" id="KW-1133">Transmembrane helix</keyword>
<keyword evidence="1 3" id="KW-0934">Plastid</keyword>
<dbReference type="InterPro" id="IPR008896">
    <property type="entry name" value="TIC214"/>
</dbReference>
<dbReference type="GO" id="GO:0009706">
    <property type="term" value="C:chloroplast inner membrane"/>
    <property type="evidence" value="ECO:0007669"/>
    <property type="project" value="UniProtKB-SubCell"/>
</dbReference>
<evidence type="ECO:0000256" key="2">
    <source>
        <dbReference type="SAM" id="Coils"/>
    </source>
</evidence>
<feature type="transmembrane region" description="Helical" evidence="1">
    <location>
        <begin position="86"/>
        <end position="107"/>
    </location>
</feature>
<comment type="similarity">
    <text evidence="1">Belongs to the TIC214 family.</text>
</comment>
<reference evidence="3" key="1">
    <citation type="submission" date="2015-09" db="EMBL/GenBank/DDBJ databases">
        <title>Multiple independent plastid gene losses in the Burmannia (Burmanniaceae).</title>
        <authorList>
            <person name="Jo S."/>
            <person name="Kim K.-J."/>
        </authorList>
    </citation>
    <scope>NUCLEOTIDE SEQUENCE</scope>
</reference>
<evidence type="ECO:0000256" key="1">
    <source>
        <dbReference type="RuleBase" id="RU364085"/>
    </source>
</evidence>
<keyword evidence="1" id="KW-0812">Transmembrane</keyword>
<dbReference type="GeneID" id="35447654"/>
<gene>
    <name evidence="3" type="primary">ycf1</name>
    <name evidence="1" type="synonym">TIC214</name>
    <name evidence="3" type="ORF">BuchCp033</name>
</gene>
<dbReference type="PANTHER" id="PTHR33163:SF40">
    <property type="entry name" value="PROTEIN TIC 214"/>
    <property type="match status" value="1"/>
</dbReference>
<keyword evidence="1" id="KW-0813">Transport</keyword>
<feature type="transmembrane region" description="Helical" evidence="1">
    <location>
        <begin position="193"/>
        <end position="219"/>
    </location>
</feature>
<name>A0A2H4EC50_9LILI</name>
<feature type="coiled-coil region" evidence="2">
    <location>
        <begin position="559"/>
        <end position="586"/>
    </location>
</feature>
<feature type="transmembrane region" description="Helical" evidence="1">
    <location>
        <begin position="47"/>
        <end position="74"/>
    </location>
</feature>
<dbReference type="EMBL" id="KT734621">
    <property type="protein sequence ID" value="ANK36300.1"/>
    <property type="molecule type" value="Genomic_DNA"/>
</dbReference>
<keyword evidence="1" id="KW-1001">Plastid inner membrane</keyword>
<feature type="transmembrane region" description="Helical" evidence="1">
    <location>
        <begin position="21"/>
        <end position="41"/>
    </location>
</feature>
<protein>
    <recommendedName>
        <fullName evidence="1">Protein TIC 214</fullName>
    </recommendedName>
    <alternativeName>
        <fullName evidence="1">Translocon at the inner envelope membrane of chloroplasts 214</fullName>
    </alternativeName>
</protein>
<sequence length="1753" mass="210891">MSFIIYLFVSKVTKLSINCKFFVKGGVFVMIFKLFRLENLLSVCIKIINSVIVVGLYYGFLTTFSIGPSYLFLLRTRVMEEGTEKEISATTGFIMGQFIMFVSIYYAPLYSTLNRPHTITILVIPYLFFHFFWNNHKNFFNYGFTNNNSMRNLSIQCVFLNNLIFQLFNHFILPSSTLARLVNIYMFRCNNKMLFITSSFVGWLIGHILLRKWVVLVLFWIRQNHSIQYKKHFVSEFRNYMVRIVSILLFITCVYYLGRMPSPIITKKLKETPETKEGVKSEEENDVEITYETKEIKQEQGKIIEKPLSYLDKMNGKQKSFLGFEEPLVTFLFDYKRWNRPLRYIKNDKFENAVQKKMSQYFFFLYPNNGKQKISFTYLPSLEIFSKMIERNFFSCTTKKLSNEELYNYWVYINEQKRCSLINELISRLKTFEKQKECFVIDALQKKNRLCNDDDNQQKYLPQLYDPFLNGPYRGTIKKFSSQSIMSNLVISIENNKNYIERVWINKIYDLLYKNYKTFIELKNQKDKDIEFIFSFIGNSLTPIEEIKKKVPRWSYKLTDDFEKEEEEEEEEEKNEKKMLEDTEIRSRKAKRVVIYTDNDQYTDTSTKINSTDSGEEIALIRYSQQPDFRREIIKGSMRAQRRKTVICEIFQANVQSPFFLDRKDKTYSFDIFEMGNLIFKKWVVKEPKLNIYDCEEEDTKENKKKKEEKKNENERIIISENWDTIIFAQAIRGLLLVTQSFLRKYIVLPSLIIAKNIGRMLLFQLPEWYEDLKDWNKEMHVKCTYNGVQLSEKEFPKDWLTDGIQIKILFPFCLKPWRKFKNDFYMDTLNKKENFCFLTICGMETELPFGSPRKTPSFFDPIYEELLEKIEKLKNKIKKIYFLIFQFFQERTRWFMKVIEEKIRCIVLFIKRILEEFKKVNPILLFILGKTKINELNEKDSKISNKIDSTLPISIGFTTYTKLLLLEKKKKSFSDRTIIMRNQIEQVIKDKKKIIMISGDKNLELQKGILQIFKRKNIRLIHKSNYFIKSFIEKIYINFLLHTINISKSNIQPFYKSLKKIIKKYIIYNDKINQQRIDKTNENKMNFIFTLKKSTNTTSDYNLSFLSQAYVFYKISQTKLFNSYSLKSILKYNDTYPFFNEKIQDYCIVQRIFDIKSKNKKIQKSGINEWKNWLKHCYQSNLSQIKWSQLALQKWRNKVNQKYSIKKKPIKLDSHKLASDKKERDQFIYYKGKNYSEVDSLVNKKKKFNKQYEYDFLLHEYMNYRDKKNLYIYVPRLQINEEQEISYNFNILKKKFLYILVNKVIYDYLHKEYIINKNLDRKYFNSISLNFFILQNIDINTWINVHLGTNIKNNTNIKENENNDYQKNIFFNWMEINQEKLYRSISNLELWFFSEFTLFFNGYKINSQIIPIKLLLFDFYENISQYKNINIDVDKKNSFSKLSNQKEYLELEKLKKNEQQSQGNLQFDSKKEKSIEKDYIRSEIKKRQPKNKKNTELDVLLKQFLFFQLILHYPFNERIISNIKVYCLLLRLVNLKEITISSIERGEMRLDIMMIKKKKNTLLTELIKKRILIIEPTPISRRKDGKFIIYQTIAVSLIEKSKHQTNKKYIKTRYVVSKNSLDRFIAQYTDILVNGNKTYYAFFIPENILSSRCRKELRILICFNSHNLNVINKNLVFSNKNKIKKNVHFLNKHLNILNIKTDINKIVKLKSFLWPNFRLEDLACMNRYWFDTNNGSRLSIGHIYMYSQFIIL</sequence>
<comment type="function">
    <text evidence="1">Involved in protein precursor import into chloroplasts. May be part of an intermediate translocation complex acting as a protein-conducting channel at the inner envelope.</text>
</comment>
<comment type="subunit">
    <text evidence="1">Part of the Tic complex.</text>
</comment>
<proteinExistence type="inferred from homology"/>